<dbReference type="PANTHER" id="PTHR23502:SF132">
    <property type="entry name" value="POLYAMINE TRANSPORTER 2-RELATED"/>
    <property type="match status" value="1"/>
</dbReference>
<dbReference type="Pfam" id="PF07690">
    <property type="entry name" value="MFS_1"/>
    <property type="match status" value="1"/>
</dbReference>
<dbReference type="PROSITE" id="PS50850">
    <property type="entry name" value="MFS"/>
    <property type="match status" value="1"/>
</dbReference>
<evidence type="ECO:0000256" key="3">
    <source>
        <dbReference type="ARBA" id="ARBA00022448"/>
    </source>
</evidence>
<accession>A0A6A8D719</accession>
<feature type="domain" description="Major facilitator superfamily (MFS) profile" evidence="9">
    <location>
        <begin position="13"/>
        <end position="395"/>
    </location>
</feature>
<dbReference type="PANTHER" id="PTHR23502">
    <property type="entry name" value="MAJOR FACILITATOR SUPERFAMILY"/>
    <property type="match status" value="1"/>
</dbReference>
<dbReference type="GO" id="GO:0005886">
    <property type="term" value="C:plasma membrane"/>
    <property type="evidence" value="ECO:0007669"/>
    <property type="project" value="UniProtKB-SubCell"/>
</dbReference>
<keyword evidence="11" id="KW-1185">Reference proteome</keyword>
<evidence type="ECO:0000259" key="9">
    <source>
        <dbReference type="PROSITE" id="PS50850"/>
    </source>
</evidence>
<comment type="caution">
    <text evidence="10">The sequence shown here is derived from an EMBL/GenBank/DDBJ whole genome shotgun (WGS) entry which is preliminary data.</text>
</comment>
<feature type="transmembrane region" description="Helical" evidence="8">
    <location>
        <begin position="312"/>
        <end position="336"/>
    </location>
</feature>
<comment type="subcellular location">
    <subcellularLocation>
        <location evidence="1 8">Cell membrane</location>
        <topology evidence="1 8">Multi-pass membrane protein</topology>
    </subcellularLocation>
</comment>
<evidence type="ECO:0000256" key="1">
    <source>
        <dbReference type="ARBA" id="ARBA00004651"/>
    </source>
</evidence>
<evidence type="ECO:0000256" key="4">
    <source>
        <dbReference type="ARBA" id="ARBA00022475"/>
    </source>
</evidence>
<dbReference type="CDD" id="cd17320">
    <property type="entry name" value="MFS_MdfA_MDR_like"/>
    <property type="match status" value="1"/>
</dbReference>
<feature type="transmembrane region" description="Helical" evidence="8">
    <location>
        <begin position="219"/>
        <end position="238"/>
    </location>
</feature>
<keyword evidence="6 8" id="KW-1133">Transmembrane helix</keyword>
<organism evidence="10 11">
    <name type="scientific">Aquibacillus halophilus</name>
    <dbReference type="NCBI Taxonomy" id="930132"/>
    <lineage>
        <taxon>Bacteria</taxon>
        <taxon>Bacillati</taxon>
        <taxon>Bacillota</taxon>
        <taxon>Bacilli</taxon>
        <taxon>Bacillales</taxon>
        <taxon>Bacillaceae</taxon>
        <taxon>Aquibacillus</taxon>
    </lineage>
</organism>
<feature type="transmembrane region" description="Helical" evidence="8">
    <location>
        <begin position="80"/>
        <end position="98"/>
    </location>
</feature>
<keyword evidence="5 8" id="KW-0812">Transmembrane</keyword>
<dbReference type="RefSeq" id="WP_153735532.1">
    <property type="nucleotide sequence ID" value="NZ_WJNG01000002.1"/>
</dbReference>
<feature type="transmembrane region" description="Helical" evidence="8">
    <location>
        <begin position="348"/>
        <end position="367"/>
    </location>
</feature>
<feature type="transmembrane region" description="Helical" evidence="8">
    <location>
        <begin position="48"/>
        <end position="68"/>
    </location>
</feature>
<evidence type="ECO:0000256" key="6">
    <source>
        <dbReference type="ARBA" id="ARBA00022989"/>
    </source>
</evidence>
<feature type="transmembrane region" description="Helical" evidence="8">
    <location>
        <begin position="250"/>
        <end position="273"/>
    </location>
</feature>
<dbReference type="GO" id="GO:0042910">
    <property type="term" value="F:xenobiotic transmembrane transporter activity"/>
    <property type="evidence" value="ECO:0007669"/>
    <property type="project" value="InterPro"/>
</dbReference>
<evidence type="ECO:0000256" key="5">
    <source>
        <dbReference type="ARBA" id="ARBA00022692"/>
    </source>
</evidence>
<protein>
    <recommendedName>
        <fullName evidence="8">Bcr/CflA family efflux transporter</fullName>
    </recommendedName>
</protein>
<dbReference type="FunFam" id="1.20.1720.10:FF:000005">
    <property type="entry name" value="Bcr/CflA family efflux transporter"/>
    <property type="match status" value="1"/>
</dbReference>
<feature type="transmembrane region" description="Helical" evidence="8">
    <location>
        <begin position="373"/>
        <end position="393"/>
    </location>
</feature>
<feature type="transmembrane region" description="Helical" evidence="8">
    <location>
        <begin position="170"/>
        <end position="189"/>
    </location>
</feature>
<dbReference type="EMBL" id="WJNG01000002">
    <property type="protein sequence ID" value="MRH41388.1"/>
    <property type="molecule type" value="Genomic_DNA"/>
</dbReference>
<dbReference type="OrthoDB" id="9800416at2"/>
<gene>
    <name evidence="10" type="ORF">GH741_01715</name>
</gene>
<name>A0A6A8D719_9BACI</name>
<evidence type="ECO:0000256" key="8">
    <source>
        <dbReference type="RuleBase" id="RU365088"/>
    </source>
</evidence>
<evidence type="ECO:0000313" key="11">
    <source>
        <dbReference type="Proteomes" id="UP000799092"/>
    </source>
</evidence>
<feature type="transmembrane region" description="Helical" evidence="8">
    <location>
        <begin position="12"/>
        <end position="28"/>
    </location>
</feature>
<evidence type="ECO:0000256" key="7">
    <source>
        <dbReference type="ARBA" id="ARBA00023136"/>
    </source>
</evidence>
<feature type="transmembrane region" description="Helical" evidence="8">
    <location>
        <begin position="285"/>
        <end position="306"/>
    </location>
</feature>
<dbReference type="InterPro" id="IPR004812">
    <property type="entry name" value="Efflux_drug-R_Bcr/CmlA"/>
</dbReference>
<feature type="transmembrane region" description="Helical" evidence="8">
    <location>
        <begin position="104"/>
        <end position="125"/>
    </location>
</feature>
<keyword evidence="7 8" id="KW-0472">Membrane</keyword>
<proteinExistence type="inferred from homology"/>
<comment type="similarity">
    <text evidence="2 8">Belongs to the major facilitator superfamily. Bcr/CmlA family.</text>
</comment>
<dbReference type="NCBIfam" id="TIGR00710">
    <property type="entry name" value="efflux_Bcr_CflA"/>
    <property type="match status" value="1"/>
</dbReference>
<dbReference type="InterPro" id="IPR020846">
    <property type="entry name" value="MFS_dom"/>
</dbReference>
<dbReference type="InterPro" id="IPR011701">
    <property type="entry name" value="MFS"/>
</dbReference>
<keyword evidence="3 8" id="KW-0813">Transport</keyword>
<dbReference type="InterPro" id="IPR036259">
    <property type="entry name" value="MFS_trans_sf"/>
</dbReference>
<dbReference type="GO" id="GO:1990961">
    <property type="term" value="P:xenobiotic detoxification by transmembrane export across the plasma membrane"/>
    <property type="evidence" value="ECO:0007669"/>
    <property type="project" value="InterPro"/>
</dbReference>
<sequence length="408" mass="43695">MLHNPTGKQRIGLAFLLAMLSMLGPFNIDMYLPSFPDIADDFGARASLVQLSLTACLIGLAIGQMVIGPISDAKGRKKPILLFISLFAIASLLCALAPNITILIIARFLQGFTASAGIVLSRAVVRDVFSGRDLTKFFALLMVINATGPIIAPVAGGAILLLPFATWHTVFYFLFLLGLIIVFTVAFKLKETLPEERRIPSSIGNSIRTMGSLFLDRSFIGYAIVVGFVQGGTFAYVAGTPFVYQEIYNVSPQVFSILFGINGLAIITGSFLVGRLSDFIPERTLLRTGVIISLCANSILLIVTIIQGPLAMIVIPIFIHLFTIGIILTSTFTLAMKHQRNRAGSASAVLGMLPLLVGSIIAPLVGINESSAVPMGAALFSTSFIGAIAFLTLTKEKIKPERLTVEKG</sequence>
<dbReference type="Gene3D" id="1.20.1720.10">
    <property type="entry name" value="Multidrug resistance protein D"/>
    <property type="match status" value="1"/>
</dbReference>
<feature type="transmembrane region" description="Helical" evidence="8">
    <location>
        <begin position="137"/>
        <end position="164"/>
    </location>
</feature>
<dbReference type="Proteomes" id="UP000799092">
    <property type="component" value="Unassembled WGS sequence"/>
</dbReference>
<evidence type="ECO:0000313" key="10">
    <source>
        <dbReference type="EMBL" id="MRH41388.1"/>
    </source>
</evidence>
<dbReference type="SUPFAM" id="SSF103473">
    <property type="entry name" value="MFS general substrate transporter"/>
    <property type="match status" value="1"/>
</dbReference>
<keyword evidence="4 8" id="KW-1003">Cell membrane</keyword>
<reference evidence="10" key="1">
    <citation type="submission" date="2019-11" db="EMBL/GenBank/DDBJ databases">
        <authorList>
            <person name="Li J."/>
        </authorList>
    </citation>
    <scope>NUCLEOTIDE SEQUENCE</scope>
    <source>
        <strain evidence="10">B6B</strain>
    </source>
</reference>
<evidence type="ECO:0000256" key="2">
    <source>
        <dbReference type="ARBA" id="ARBA00006236"/>
    </source>
</evidence>
<dbReference type="AlphaFoldDB" id="A0A6A8D719"/>